<comment type="caution">
    <text evidence="1">The sequence shown here is derived from an EMBL/GenBank/DDBJ whole genome shotgun (WGS) entry which is preliminary data.</text>
</comment>
<evidence type="ECO:0000313" key="2">
    <source>
        <dbReference type="Proteomes" id="UP000322873"/>
    </source>
</evidence>
<protein>
    <submittedName>
        <fullName evidence="1">Uncharacterized protein</fullName>
    </submittedName>
</protein>
<organism evidence="1 2">
    <name type="scientific">Monilinia fructicola</name>
    <name type="common">Brown rot fungus</name>
    <name type="synonym">Ciboria fructicola</name>
    <dbReference type="NCBI Taxonomy" id="38448"/>
    <lineage>
        <taxon>Eukaryota</taxon>
        <taxon>Fungi</taxon>
        <taxon>Dikarya</taxon>
        <taxon>Ascomycota</taxon>
        <taxon>Pezizomycotina</taxon>
        <taxon>Leotiomycetes</taxon>
        <taxon>Helotiales</taxon>
        <taxon>Sclerotiniaceae</taxon>
        <taxon>Monilinia</taxon>
    </lineage>
</organism>
<sequence>MDGCKAMGNKIPGPDDAGLYRMEGRASRITAFAWSCHVMSCRTRTRHKITAESIIRFGSWAVAHCSTDPTNTPNFPDLAGRVAREGSDRICVSGARLALGEWMRMIDWD</sequence>
<accession>A0A5M9JQI3</accession>
<evidence type="ECO:0000313" key="1">
    <source>
        <dbReference type="EMBL" id="KAA8571788.1"/>
    </source>
</evidence>
<dbReference type="EMBL" id="VICG01000005">
    <property type="protein sequence ID" value="KAA8571788.1"/>
    <property type="molecule type" value="Genomic_DNA"/>
</dbReference>
<name>A0A5M9JQI3_MONFR</name>
<reference evidence="1 2" key="1">
    <citation type="submission" date="2019-06" db="EMBL/GenBank/DDBJ databases">
        <title>Genome Sequence of the Brown Rot Fungal Pathogen Monilinia fructicola.</title>
        <authorList>
            <person name="De Miccolis Angelini R.M."/>
            <person name="Landi L."/>
            <person name="Abate D."/>
            <person name="Pollastro S."/>
            <person name="Romanazzi G."/>
            <person name="Faretra F."/>
        </authorList>
    </citation>
    <scope>NUCLEOTIDE SEQUENCE [LARGE SCALE GENOMIC DNA]</scope>
    <source>
        <strain evidence="1 2">Mfrc123</strain>
    </source>
</reference>
<dbReference type="AlphaFoldDB" id="A0A5M9JQI3"/>
<gene>
    <name evidence="1" type="ORF">EYC84_001757</name>
</gene>
<proteinExistence type="predicted"/>
<keyword evidence="2" id="KW-1185">Reference proteome</keyword>
<dbReference type="Proteomes" id="UP000322873">
    <property type="component" value="Unassembled WGS sequence"/>
</dbReference>